<evidence type="ECO:0000313" key="1">
    <source>
        <dbReference type="EMBL" id="CAI4033547.1"/>
    </source>
</evidence>
<dbReference type="AlphaFoldDB" id="A0AA86N2N3"/>
<dbReference type="KEGG" id="nti:DNFV4_03988"/>
<evidence type="ECO:0000313" key="2">
    <source>
        <dbReference type="Proteomes" id="UP001179121"/>
    </source>
</evidence>
<keyword evidence="2" id="KW-1185">Reference proteome</keyword>
<proteinExistence type="predicted"/>
<name>A0AA86N2N3_9BACT</name>
<accession>A0AA86N2N3</accession>
<gene>
    <name evidence="1" type="ORF">DNFV4_03988</name>
</gene>
<dbReference type="EMBL" id="OX365700">
    <property type="protein sequence ID" value="CAI4033547.1"/>
    <property type="molecule type" value="Genomic_DNA"/>
</dbReference>
<sequence length="78" mass="9353">MVSGTRIDLFEAQHRFEHKTTLDLPGTETWTLIILRGLRLRRRHRLMRRAKKGAYALRKKQSPQFCIFLPNWLFLPYG</sequence>
<protein>
    <submittedName>
        <fullName evidence="1">Uncharacterized protein</fullName>
    </submittedName>
</protein>
<dbReference type="Proteomes" id="UP001179121">
    <property type="component" value="Chromosome"/>
</dbReference>
<reference evidence="1" key="1">
    <citation type="submission" date="2022-10" db="EMBL/GenBank/DDBJ databases">
        <authorList>
            <person name="Koch H."/>
        </authorList>
    </citation>
    <scope>NUCLEOTIDE SEQUENCE</scope>
    <source>
        <strain evidence="1">DNF</strain>
    </source>
</reference>
<organism evidence="1 2">
    <name type="scientific">Nitrospira tepida</name>
    <dbReference type="NCBI Taxonomy" id="2973512"/>
    <lineage>
        <taxon>Bacteria</taxon>
        <taxon>Pseudomonadati</taxon>
        <taxon>Nitrospirota</taxon>
        <taxon>Nitrospiria</taxon>
        <taxon>Nitrospirales</taxon>
        <taxon>Nitrospiraceae</taxon>
        <taxon>Nitrospira</taxon>
    </lineage>
</organism>